<feature type="region of interest" description="Disordered" evidence="1">
    <location>
        <begin position="40"/>
        <end position="61"/>
    </location>
</feature>
<dbReference type="KEGG" id="nag:AArcMg_3397"/>
<sequence>MCNSLQLLLEPVQQTDHLESTDRMRVVTEAVLEILRDAAQRRGRSRRDFSGGLEHCPRTSR</sequence>
<keyword evidence="3" id="KW-1185">Reference proteome</keyword>
<dbReference type="AlphaFoldDB" id="A0A346PV32"/>
<evidence type="ECO:0000313" key="3">
    <source>
        <dbReference type="Proteomes" id="UP000258613"/>
    </source>
</evidence>
<organism evidence="2 3">
    <name type="scientific">Natrarchaeobaculum sulfurireducens</name>
    <dbReference type="NCBI Taxonomy" id="2044521"/>
    <lineage>
        <taxon>Archaea</taxon>
        <taxon>Methanobacteriati</taxon>
        <taxon>Methanobacteriota</taxon>
        <taxon>Stenosarchaea group</taxon>
        <taxon>Halobacteria</taxon>
        <taxon>Halobacteriales</taxon>
        <taxon>Natrialbaceae</taxon>
        <taxon>Natrarchaeobaculum</taxon>
    </lineage>
</organism>
<dbReference type="GeneID" id="37643887"/>
<evidence type="ECO:0000256" key="1">
    <source>
        <dbReference type="SAM" id="MobiDB-lite"/>
    </source>
</evidence>
<accession>A0A346PV32</accession>
<dbReference type="EMBL" id="CP027033">
    <property type="protein sequence ID" value="AXR83377.1"/>
    <property type="molecule type" value="Genomic_DNA"/>
</dbReference>
<proteinExistence type="predicted"/>
<evidence type="ECO:0000313" key="2">
    <source>
        <dbReference type="EMBL" id="AXR83377.1"/>
    </source>
</evidence>
<dbReference type="RefSeq" id="WP_117369818.1">
    <property type="nucleotide sequence ID" value="NZ_CP027033.1"/>
</dbReference>
<gene>
    <name evidence="2" type="ORF">AArcMg_3397</name>
</gene>
<reference evidence="3" key="1">
    <citation type="submission" date="2018-02" db="EMBL/GenBank/DDBJ databases">
        <title>Phenotypic and genomic properties of facultatively anaerobic sulfur-reducing natronoarchaea from hypersaline soda lakes.</title>
        <authorList>
            <person name="Sorokin D.Y."/>
            <person name="Kublanov I.V."/>
            <person name="Roman P."/>
            <person name="Sinninghe Damste J.S."/>
            <person name="Golyshin P.N."/>
            <person name="Rojo D."/>
            <person name="Ciordia S."/>
            <person name="Mena M.D.C."/>
            <person name="Ferrer M."/>
            <person name="Messina E."/>
            <person name="Smedile F."/>
            <person name="La Spada G."/>
            <person name="La Cono V."/>
            <person name="Yakimov M.M."/>
        </authorList>
    </citation>
    <scope>NUCLEOTIDE SEQUENCE [LARGE SCALE GENOMIC DNA]</scope>
    <source>
        <strain evidence="3">AArc-Mg</strain>
    </source>
</reference>
<protein>
    <submittedName>
        <fullName evidence="2">Uncharacterized protein</fullName>
    </submittedName>
</protein>
<name>A0A346PV32_9EURY</name>
<dbReference type="Proteomes" id="UP000258613">
    <property type="component" value="Chromosome"/>
</dbReference>